<dbReference type="PANTHER" id="PTHR11616">
    <property type="entry name" value="SODIUM/CHLORIDE DEPENDENT TRANSPORTER"/>
    <property type="match status" value="1"/>
</dbReference>
<keyword evidence="4 9" id="KW-0812">Transmembrane</keyword>
<dbReference type="InterPro" id="IPR037272">
    <property type="entry name" value="SNS_sf"/>
</dbReference>
<sequence length="105" mass="11598">MGKETKVMQVTPADDTNPDEGGNTRGTWDSQCEFFLSCLGYAVGFGNVWRFPYLAYKNGGAIFLLPYTIMLLVAGLPLFFLELSLGQFTSLGPNKLFLSLSPIFM</sequence>
<name>A0A8B7P8J7_HYAAZ</name>
<feature type="binding site" evidence="8">
    <location>
        <position position="47"/>
    </location>
    <ligand>
        <name>Na(+)</name>
        <dbReference type="ChEBI" id="CHEBI:29101"/>
        <label>1</label>
    </ligand>
</feature>
<keyword evidence="5 9" id="KW-0769">Symport</keyword>
<evidence type="ECO:0000256" key="10">
    <source>
        <dbReference type="SAM" id="MobiDB-lite"/>
    </source>
</evidence>
<gene>
    <name evidence="13" type="primary">LOC108678395</name>
</gene>
<feature type="non-terminal residue" evidence="13">
    <location>
        <position position="105"/>
    </location>
</feature>
<evidence type="ECO:0000256" key="2">
    <source>
        <dbReference type="ARBA" id="ARBA00006459"/>
    </source>
</evidence>
<keyword evidence="3 9" id="KW-0813">Transport</keyword>
<feature type="binding site" evidence="8">
    <location>
        <position position="40"/>
    </location>
    <ligand>
        <name>Na(+)</name>
        <dbReference type="ChEBI" id="CHEBI:29101"/>
        <label>1</label>
    </ligand>
</feature>
<dbReference type="PROSITE" id="PS50267">
    <property type="entry name" value="NA_NEUROTRAN_SYMP_3"/>
    <property type="match status" value="1"/>
</dbReference>
<keyword evidence="8" id="KW-0479">Metal-binding</keyword>
<feature type="region of interest" description="Disordered" evidence="10">
    <location>
        <begin position="1"/>
        <end position="25"/>
    </location>
</feature>
<reference evidence="13" key="1">
    <citation type="submission" date="2025-08" db="UniProtKB">
        <authorList>
            <consortium name="RefSeq"/>
        </authorList>
    </citation>
    <scope>IDENTIFICATION</scope>
    <source>
        <tissue evidence="13">Whole organism</tissue>
    </source>
</reference>
<keyword evidence="8" id="KW-0915">Sodium</keyword>
<evidence type="ECO:0000256" key="9">
    <source>
        <dbReference type="RuleBase" id="RU003732"/>
    </source>
</evidence>
<keyword evidence="12" id="KW-1185">Reference proteome</keyword>
<dbReference type="PRINTS" id="PR00176">
    <property type="entry name" value="NANEUSMPORT"/>
</dbReference>
<dbReference type="GO" id="GO:0005886">
    <property type="term" value="C:plasma membrane"/>
    <property type="evidence" value="ECO:0007669"/>
    <property type="project" value="TreeGrafter"/>
</dbReference>
<evidence type="ECO:0000256" key="11">
    <source>
        <dbReference type="SAM" id="Phobius"/>
    </source>
</evidence>
<dbReference type="PROSITE" id="PS00610">
    <property type="entry name" value="NA_NEUROTRAN_SYMP_1"/>
    <property type="match status" value="1"/>
</dbReference>
<dbReference type="PANTHER" id="PTHR11616:SF240">
    <property type="entry name" value="BLOATED TUBULES, ISOFORM B-RELATED"/>
    <property type="match status" value="1"/>
</dbReference>
<dbReference type="SUPFAM" id="SSF161070">
    <property type="entry name" value="SNF-like"/>
    <property type="match status" value="1"/>
</dbReference>
<evidence type="ECO:0000256" key="3">
    <source>
        <dbReference type="ARBA" id="ARBA00022448"/>
    </source>
</evidence>
<protein>
    <recommendedName>
        <fullName evidence="9">Transporter</fullName>
    </recommendedName>
</protein>
<evidence type="ECO:0000256" key="8">
    <source>
        <dbReference type="PIRSR" id="PIRSR600175-1"/>
    </source>
</evidence>
<evidence type="ECO:0000256" key="5">
    <source>
        <dbReference type="ARBA" id="ARBA00022847"/>
    </source>
</evidence>
<dbReference type="Proteomes" id="UP000694843">
    <property type="component" value="Unplaced"/>
</dbReference>
<comment type="similarity">
    <text evidence="2 9">Belongs to the sodium:neurotransmitter symporter (SNF) (TC 2.A.22) family.</text>
</comment>
<keyword evidence="6 11" id="KW-1133">Transmembrane helix</keyword>
<accession>A0A8B7P8J7</accession>
<evidence type="ECO:0000256" key="7">
    <source>
        <dbReference type="ARBA" id="ARBA00023136"/>
    </source>
</evidence>
<keyword evidence="7 11" id="KW-0472">Membrane</keyword>
<evidence type="ECO:0000256" key="6">
    <source>
        <dbReference type="ARBA" id="ARBA00022989"/>
    </source>
</evidence>
<evidence type="ECO:0000256" key="4">
    <source>
        <dbReference type="ARBA" id="ARBA00022692"/>
    </source>
</evidence>
<dbReference type="GO" id="GO:0006865">
    <property type="term" value="P:amino acid transport"/>
    <property type="evidence" value="ECO:0007669"/>
    <property type="project" value="TreeGrafter"/>
</dbReference>
<feature type="binding site" evidence="8">
    <location>
        <position position="42"/>
    </location>
    <ligand>
        <name>Na(+)</name>
        <dbReference type="ChEBI" id="CHEBI:29101"/>
        <label>1</label>
    </ligand>
</feature>
<evidence type="ECO:0000313" key="12">
    <source>
        <dbReference type="Proteomes" id="UP000694843"/>
    </source>
</evidence>
<dbReference type="OrthoDB" id="6354857at2759"/>
<dbReference type="GeneID" id="108678395"/>
<dbReference type="GO" id="GO:0035725">
    <property type="term" value="P:sodium ion transmembrane transport"/>
    <property type="evidence" value="ECO:0007669"/>
    <property type="project" value="TreeGrafter"/>
</dbReference>
<dbReference type="RefSeq" id="XP_018022300.1">
    <property type="nucleotide sequence ID" value="XM_018166811.2"/>
</dbReference>
<evidence type="ECO:0000256" key="1">
    <source>
        <dbReference type="ARBA" id="ARBA00004141"/>
    </source>
</evidence>
<dbReference type="GO" id="GO:0046872">
    <property type="term" value="F:metal ion binding"/>
    <property type="evidence" value="ECO:0007669"/>
    <property type="project" value="UniProtKB-KW"/>
</dbReference>
<organism evidence="12 13">
    <name type="scientific">Hyalella azteca</name>
    <name type="common">Amphipod</name>
    <dbReference type="NCBI Taxonomy" id="294128"/>
    <lineage>
        <taxon>Eukaryota</taxon>
        <taxon>Metazoa</taxon>
        <taxon>Ecdysozoa</taxon>
        <taxon>Arthropoda</taxon>
        <taxon>Crustacea</taxon>
        <taxon>Multicrustacea</taxon>
        <taxon>Malacostraca</taxon>
        <taxon>Eumalacostraca</taxon>
        <taxon>Peracarida</taxon>
        <taxon>Amphipoda</taxon>
        <taxon>Senticaudata</taxon>
        <taxon>Talitrida</taxon>
        <taxon>Talitroidea</taxon>
        <taxon>Hyalellidae</taxon>
        <taxon>Hyalella</taxon>
    </lineage>
</organism>
<feature type="binding site" evidence="8">
    <location>
        <position position="43"/>
    </location>
    <ligand>
        <name>Na(+)</name>
        <dbReference type="ChEBI" id="CHEBI:29101"/>
        <label>1</label>
    </ligand>
</feature>
<comment type="subcellular location">
    <subcellularLocation>
        <location evidence="1">Membrane</location>
        <topology evidence="1">Multi-pass membrane protein</topology>
    </subcellularLocation>
</comment>
<dbReference type="InterPro" id="IPR000175">
    <property type="entry name" value="Na/ntran_symport"/>
</dbReference>
<feature type="transmembrane region" description="Helical" evidence="11">
    <location>
        <begin position="61"/>
        <end position="81"/>
    </location>
</feature>
<proteinExistence type="inferred from homology"/>
<dbReference type="OMA" id="LAMPPIC"/>
<dbReference type="AlphaFoldDB" id="A0A8B7P8J7"/>
<evidence type="ECO:0000313" key="13">
    <source>
        <dbReference type="RefSeq" id="XP_018022300.1"/>
    </source>
</evidence>
<dbReference type="Pfam" id="PF00209">
    <property type="entry name" value="SNF"/>
    <property type="match status" value="1"/>
</dbReference>
<dbReference type="GO" id="GO:0015293">
    <property type="term" value="F:symporter activity"/>
    <property type="evidence" value="ECO:0007669"/>
    <property type="project" value="UniProtKB-KW"/>
</dbReference>
<dbReference type="KEGG" id="hazt:108678395"/>